<dbReference type="EMBL" id="MG009575">
    <property type="protein sequence ID" value="ATN94059.1"/>
    <property type="molecule type" value="Genomic_DNA"/>
</dbReference>
<evidence type="ECO:0000256" key="1">
    <source>
        <dbReference type="SAM" id="Phobius"/>
    </source>
</evidence>
<protein>
    <submittedName>
        <fullName evidence="2">Membrane protein</fullName>
    </submittedName>
</protein>
<dbReference type="Pfam" id="PF14373">
    <property type="entry name" value="Imm_superinfect"/>
    <property type="match status" value="1"/>
</dbReference>
<gene>
    <name evidence="2" type="primary">97</name>
    <name evidence="2" type="ORF">SEA_KUMAO_97</name>
</gene>
<proteinExistence type="predicted"/>
<dbReference type="GeneID" id="63210200"/>
<dbReference type="Proteomes" id="UP000229090">
    <property type="component" value="Segment"/>
</dbReference>
<feature type="transmembrane region" description="Helical" evidence="1">
    <location>
        <begin position="19"/>
        <end position="36"/>
    </location>
</feature>
<evidence type="ECO:0000313" key="3">
    <source>
        <dbReference type="Proteomes" id="UP000229090"/>
    </source>
</evidence>
<feature type="transmembrane region" description="Helical" evidence="1">
    <location>
        <begin position="66"/>
        <end position="92"/>
    </location>
</feature>
<dbReference type="RefSeq" id="YP_010013586.1">
    <property type="nucleotide sequence ID" value="NC_053512.1"/>
</dbReference>
<keyword evidence="1" id="KW-1133">Transmembrane helix</keyword>
<sequence length="95" mass="10378">MTNYPYYPQRPKHSRNTRLALTLAVVLAVLIGAVLTHQYPGLAILGLGVATYLVPTFIAQARQSHLLGPVVVINLLLGWTFVGWVVALAMAVKNR</sequence>
<keyword evidence="1" id="KW-0472">Membrane</keyword>
<reference evidence="3" key="1">
    <citation type="submission" date="2017-09" db="EMBL/GenBank/DDBJ databases">
        <authorList>
            <person name="Ehlers B."/>
            <person name="Leendertz F.H."/>
        </authorList>
    </citation>
    <scope>NUCLEOTIDE SEQUENCE [LARGE SCALE GENOMIC DNA]</scope>
</reference>
<organism evidence="2 3">
    <name type="scientific">Mycobacterium phage Kumao</name>
    <dbReference type="NCBI Taxonomy" id="2041344"/>
    <lineage>
        <taxon>Viruses</taxon>
        <taxon>Duplodnaviria</taxon>
        <taxon>Heunggongvirae</taxon>
        <taxon>Uroviricota</taxon>
        <taxon>Caudoviricetes</taxon>
        <taxon>Vilmaviridae</taxon>
        <taxon>Kumaovirus</taxon>
        <taxon>Kumaovirus kumao</taxon>
    </lineage>
</organism>
<accession>A0A2D1GPT7</accession>
<keyword evidence="1" id="KW-0812">Transmembrane</keyword>
<name>A0A2D1GPT7_9CAUD</name>
<dbReference type="InterPro" id="IPR016410">
    <property type="entry name" value="Phage_imm"/>
</dbReference>
<evidence type="ECO:0000313" key="2">
    <source>
        <dbReference type="EMBL" id="ATN94059.1"/>
    </source>
</evidence>
<dbReference type="KEGG" id="vg:63210200"/>
<keyword evidence="3" id="KW-1185">Reference proteome</keyword>
<feature type="transmembrane region" description="Helical" evidence="1">
    <location>
        <begin position="42"/>
        <end position="59"/>
    </location>
</feature>